<keyword evidence="13" id="KW-1185">Reference proteome</keyword>
<comment type="caution">
    <text evidence="12">The sequence shown here is derived from an EMBL/GenBank/DDBJ whole genome shotgun (WGS) entry which is preliminary data.</text>
</comment>
<evidence type="ECO:0000256" key="6">
    <source>
        <dbReference type="ARBA" id="ARBA00022840"/>
    </source>
</evidence>
<evidence type="ECO:0000256" key="2">
    <source>
        <dbReference type="ARBA" id="ARBA00022527"/>
    </source>
</evidence>
<feature type="domain" description="Gnk2-homologous" evidence="11">
    <location>
        <begin position="10"/>
        <end position="118"/>
    </location>
</feature>
<evidence type="ECO:0000256" key="4">
    <source>
        <dbReference type="ARBA" id="ARBA00022741"/>
    </source>
</evidence>
<dbReference type="InterPro" id="IPR002902">
    <property type="entry name" value="GNK2"/>
</dbReference>
<dbReference type="PROSITE" id="PS00108">
    <property type="entry name" value="PROTEIN_KINASE_ST"/>
    <property type="match status" value="1"/>
</dbReference>
<dbReference type="Gene3D" id="1.10.510.10">
    <property type="entry name" value="Transferase(Phosphotransferase) domain 1"/>
    <property type="match status" value="1"/>
</dbReference>
<evidence type="ECO:0000313" key="13">
    <source>
        <dbReference type="Proteomes" id="UP001370490"/>
    </source>
</evidence>
<dbReference type="AlphaFoldDB" id="A0AAN8ZA17"/>
<keyword evidence="7" id="KW-0675">Receptor</keyword>
<dbReference type="PROSITE" id="PS51473">
    <property type="entry name" value="GNK2"/>
    <property type="match status" value="1"/>
</dbReference>
<dbReference type="EMBL" id="JBAMMX010000010">
    <property type="protein sequence ID" value="KAK6932384.1"/>
    <property type="molecule type" value="Genomic_DNA"/>
</dbReference>
<gene>
    <name evidence="12" type="ORF">RJ641_002008</name>
</gene>
<evidence type="ECO:0000256" key="7">
    <source>
        <dbReference type="ARBA" id="ARBA00023170"/>
    </source>
</evidence>
<evidence type="ECO:0000259" key="11">
    <source>
        <dbReference type="PROSITE" id="PS51473"/>
    </source>
</evidence>
<keyword evidence="4" id="KW-0547">Nucleotide-binding</keyword>
<dbReference type="SMART" id="SM00220">
    <property type="entry name" value="S_TKc"/>
    <property type="match status" value="1"/>
</dbReference>
<keyword evidence="5 12" id="KW-0418">Kinase</keyword>
<reference evidence="12 13" key="1">
    <citation type="submission" date="2023-12" db="EMBL/GenBank/DDBJ databases">
        <title>A high-quality genome assembly for Dillenia turbinata (Dilleniales).</title>
        <authorList>
            <person name="Chanderbali A."/>
        </authorList>
    </citation>
    <scope>NUCLEOTIDE SEQUENCE [LARGE SCALE GENOMIC DNA]</scope>
    <source>
        <strain evidence="12">LSX21</strain>
        <tissue evidence="12">Leaf</tissue>
    </source>
</reference>
<name>A0AAN8ZA17_9MAGN</name>
<keyword evidence="2" id="KW-0723">Serine/threonine-protein kinase</keyword>
<dbReference type="Pfam" id="PF07714">
    <property type="entry name" value="PK_Tyr_Ser-Thr"/>
    <property type="match status" value="1"/>
</dbReference>
<protein>
    <recommendedName>
        <fullName evidence="1">non-specific serine/threonine protein kinase</fullName>
        <ecNumber evidence="1">2.7.11.1</ecNumber>
    </recommendedName>
</protein>
<evidence type="ECO:0000256" key="1">
    <source>
        <dbReference type="ARBA" id="ARBA00012513"/>
    </source>
</evidence>
<dbReference type="InterPro" id="IPR011009">
    <property type="entry name" value="Kinase-like_dom_sf"/>
</dbReference>
<proteinExistence type="predicted"/>
<dbReference type="PANTHER" id="PTHR27002">
    <property type="entry name" value="RECEPTOR-LIKE SERINE/THREONINE-PROTEIN KINASE SD1-8"/>
    <property type="match status" value="1"/>
</dbReference>
<sequence length="320" mass="36125">MSNDPGIVFYNDSSVTAARQVLPGVDRCFERCSSSSSKWICKEIRNQRSQKKFATKEAKFTENKTLYTLAQCTPDLSSDDCKKFLQFGTGRLILGDLLQQGGVARGILCLHEDSCYKIIHGDLKPSNVLLDSDMNPRILDFGIARIFEIKPNKIQAKLLGQMCNARHFSVKSDVLNFGVLVLEITSGKKNSTFHESGDTEDLMSCVRLETWKDDVPFDLVDSTIRDSFSRNKVLRLKQIGLPCIKEVSSDRPTMASVVLMLDSFSVMVPLPQLPEFTPQTRSELERNCLHFYFDAFGIDQIIVNAKSLLIVNFCWKTKKN</sequence>
<comment type="catalytic activity">
    <reaction evidence="9">
        <text>L-seryl-[protein] + ATP = O-phospho-L-seryl-[protein] + ADP + H(+)</text>
        <dbReference type="Rhea" id="RHEA:17989"/>
        <dbReference type="Rhea" id="RHEA-COMP:9863"/>
        <dbReference type="Rhea" id="RHEA-COMP:11604"/>
        <dbReference type="ChEBI" id="CHEBI:15378"/>
        <dbReference type="ChEBI" id="CHEBI:29999"/>
        <dbReference type="ChEBI" id="CHEBI:30616"/>
        <dbReference type="ChEBI" id="CHEBI:83421"/>
        <dbReference type="ChEBI" id="CHEBI:456216"/>
        <dbReference type="EC" id="2.7.11.1"/>
    </reaction>
</comment>
<evidence type="ECO:0000259" key="10">
    <source>
        <dbReference type="PROSITE" id="PS50011"/>
    </source>
</evidence>
<dbReference type="SUPFAM" id="SSF56112">
    <property type="entry name" value="Protein kinase-like (PK-like)"/>
    <property type="match status" value="1"/>
</dbReference>
<evidence type="ECO:0000313" key="12">
    <source>
        <dbReference type="EMBL" id="KAK6932384.1"/>
    </source>
</evidence>
<dbReference type="Proteomes" id="UP001370490">
    <property type="component" value="Unassembled WGS sequence"/>
</dbReference>
<feature type="domain" description="Protein kinase" evidence="10">
    <location>
        <begin position="1"/>
        <end position="265"/>
    </location>
</feature>
<evidence type="ECO:0000256" key="5">
    <source>
        <dbReference type="ARBA" id="ARBA00022777"/>
    </source>
</evidence>
<dbReference type="GO" id="GO:0005524">
    <property type="term" value="F:ATP binding"/>
    <property type="evidence" value="ECO:0007669"/>
    <property type="project" value="UniProtKB-KW"/>
</dbReference>
<dbReference type="PROSITE" id="PS50011">
    <property type="entry name" value="PROTEIN_KINASE_DOM"/>
    <property type="match status" value="1"/>
</dbReference>
<dbReference type="PANTHER" id="PTHR27002:SF1050">
    <property type="entry name" value="CYSTEINE-RICH RECEPTOR-LIKE PROTEIN KINASE 5"/>
    <property type="match status" value="1"/>
</dbReference>
<organism evidence="12 13">
    <name type="scientific">Dillenia turbinata</name>
    <dbReference type="NCBI Taxonomy" id="194707"/>
    <lineage>
        <taxon>Eukaryota</taxon>
        <taxon>Viridiplantae</taxon>
        <taxon>Streptophyta</taxon>
        <taxon>Embryophyta</taxon>
        <taxon>Tracheophyta</taxon>
        <taxon>Spermatophyta</taxon>
        <taxon>Magnoliopsida</taxon>
        <taxon>eudicotyledons</taxon>
        <taxon>Gunneridae</taxon>
        <taxon>Pentapetalae</taxon>
        <taxon>Dilleniales</taxon>
        <taxon>Dilleniaceae</taxon>
        <taxon>Dillenia</taxon>
    </lineage>
</organism>
<accession>A0AAN8ZA17</accession>
<dbReference type="EC" id="2.7.11.1" evidence="1"/>
<dbReference type="GO" id="GO:0005886">
    <property type="term" value="C:plasma membrane"/>
    <property type="evidence" value="ECO:0007669"/>
    <property type="project" value="TreeGrafter"/>
</dbReference>
<evidence type="ECO:0000256" key="9">
    <source>
        <dbReference type="ARBA" id="ARBA00048679"/>
    </source>
</evidence>
<evidence type="ECO:0000256" key="8">
    <source>
        <dbReference type="ARBA" id="ARBA00047899"/>
    </source>
</evidence>
<dbReference type="GO" id="GO:0042742">
    <property type="term" value="P:defense response to bacterium"/>
    <property type="evidence" value="ECO:0007669"/>
    <property type="project" value="TreeGrafter"/>
</dbReference>
<keyword evidence="6" id="KW-0067">ATP-binding</keyword>
<dbReference type="InterPro" id="IPR000719">
    <property type="entry name" value="Prot_kinase_dom"/>
</dbReference>
<dbReference type="CDD" id="cd23509">
    <property type="entry name" value="Gnk2-like"/>
    <property type="match status" value="1"/>
</dbReference>
<comment type="catalytic activity">
    <reaction evidence="8">
        <text>L-threonyl-[protein] + ATP = O-phospho-L-threonyl-[protein] + ADP + H(+)</text>
        <dbReference type="Rhea" id="RHEA:46608"/>
        <dbReference type="Rhea" id="RHEA-COMP:11060"/>
        <dbReference type="Rhea" id="RHEA-COMP:11605"/>
        <dbReference type="ChEBI" id="CHEBI:15378"/>
        <dbReference type="ChEBI" id="CHEBI:30013"/>
        <dbReference type="ChEBI" id="CHEBI:30616"/>
        <dbReference type="ChEBI" id="CHEBI:61977"/>
        <dbReference type="ChEBI" id="CHEBI:456216"/>
        <dbReference type="EC" id="2.7.11.1"/>
    </reaction>
</comment>
<dbReference type="FunFam" id="1.10.510.10:FF:001023">
    <property type="entry name" value="Os07g0541700 protein"/>
    <property type="match status" value="1"/>
</dbReference>
<dbReference type="GO" id="GO:0004674">
    <property type="term" value="F:protein serine/threonine kinase activity"/>
    <property type="evidence" value="ECO:0007669"/>
    <property type="project" value="UniProtKB-KW"/>
</dbReference>
<dbReference type="InterPro" id="IPR001245">
    <property type="entry name" value="Ser-Thr/Tyr_kinase_cat_dom"/>
</dbReference>
<dbReference type="InterPro" id="IPR008271">
    <property type="entry name" value="Ser/Thr_kinase_AS"/>
</dbReference>
<keyword evidence="3" id="KW-0808">Transferase</keyword>
<evidence type="ECO:0000256" key="3">
    <source>
        <dbReference type="ARBA" id="ARBA00022679"/>
    </source>
</evidence>